<dbReference type="GO" id="GO:0000287">
    <property type="term" value="F:magnesium ion binding"/>
    <property type="evidence" value="ECO:0007669"/>
    <property type="project" value="UniProtKB-UniRule"/>
</dbReference>
<dbReference type="GO" id="GO:0005829">
    <property type="term" value="C:cytosol"/>
    <property type="evidence" value="ECO:0007669"/>
    <property type="project" value="TreeGrafter"/>
</dbReference>
<dbReference type="Pfam" id="PF00013">
    <property type="entry name" value="KH_1"/>
    <property type="match status" value="1"/>
</dbReference>
<dbReference type="InterPro" id="IPR001247">
    <property type="entry name" value="ExoRNase_PH_dom1"/>
</dbReference>
<evidence type="ECO:0000256" key="3">
    <source>
        <dbReference type="ARBA" id="ARBA00022490"/>
    </source>
</evidence>
<dbReference type="Gene3D" id="3.30.1370.10">
    <property type="entry name" value="K Homology domain, type 1"/>
    <property type="match status" value="1"/>
</dbReference>
<dbReference type="FunFam" id="3.30.230.70:FF:000002">
    <property type="entry name" value="Polyribonucleotide nucleotidyltransferase"/>
    <property type="match status" value="1"/>
</dbReference>
<dbReference type="Pfam" id="PF00575">
    <property type="entry name" value="S1"/>
    <property type="match status" value="1"/>
</dbReference>
<comment type="similarity">
    <text evidence="2 9">Belongs to the polyribonucleotide nucleotidyltransferase family.</text>
</comment>
<dbReference type="PANTHER" id="PTHR11252:SF0">
    <property type="entry name" value="POLYRIBONUCLEOTIDE NUCLEOTIDYLTRANSFERASE 1, MITOCHONDRIAL"/>
    <property type="match status" value="1"/>
</dbReference>
<dbReference type="SUPFAM" id="SSF55666">
    <property type="entry name" value="Ribonuclease PH domain 2-like"/>
    <property type="match status" value="2"/>
</dbReference>
<dbReference type="FunFam" id="2.40.50.140:FF:000023">
    <property type="entry name" value="Polyribonucleotide nucleotidyltransferase"/>
    <property type="match status" value="1"/>
</dbReference>
<dbReference type="CDD" id="cd11364">
    <property type="entry name" value="RNase_PH_PNPase_2"/>
    <property type="match status" value="1"/>
</dbReference>
<dbReference type="NCBIfam" id="TIGR03591">
    <property type="entry name" value="polynuc_phos"/>
    <property type="match status" value="1"/>
</dbReference>
<dbReference type="SMART" id="SM00322">
    <property type="entry name" value="KH"/>
    <property type="match status" value="1"/>
</dbReference>
<dbReference type="Pfam" id="PF03725">
    <property type="entry name" value="RNase_PH_C"/>
    <property type="match status" value="1"/>
</dbReference>
<comment type="catalytic activity">
    <reaction evidence="9">
        <text>RNA(n+1) + phosphate = RNA(n) + a ribonucleoside 5'-diphosphate</text>
        <dbReference type="Rhea" id="RHEA:22096"/>
        <dbReference type="Rhea" id="RHEA-COMP:14527"/>
        <dbReference type="Rhea" id="RHEA-COMP:17342"/>
        <dbReference type="ChEBI" id="CHEBI:43474"/>
        <dbReference type="ChEBI" id="CHEBI:57930"/>
        <dbReference type="ChEBI" id="CHEBI:140395"/>
        <dbReference type="EC" id="2.7.7.8"/>
    </reaction>
</comment>
<dbReference type="SUPFAM" id="SSF54211">
    <property type="entry name" value="Ribosomal protein S5 domain 2-like"/>
    <property type="match status" value="2"/>
</dbReference>
<keyword evidence="6 9" id="KW-0479">Metal-binding</keyword>
<dbReference type="Gene3D" id="3.30.230.70">
    <property type="entry name" value="GHMP Kinase, N-terminal domain"/>
    <property type="match status" value="2"/>
</dbReference>
<evidence type="ECO:0000256" key="1">
    <source>
        <dbReference type="ARBA" id="ARBA00004496"/>
    </source>
</evidence>
<comment type="subcellular location">
    <subcellularLocation>
        <location evidence="1 9">Cytoplasm</location>
    </subcellularLocation>
</comment>
<dbReference type="InterPro" id="IPR015848">
    <property type="entry name" value="PNPase_PH_RNA-bd_bac/org-type"/>
</dbReference>
<dbReference type="GO" id="GO:0003723">
    <property type="term" value="F:RNA binding"/>
    <property type="evidence" value="ECO:0007669"/>
    <property type="project" value="UniProtKB-UniRule"/>
</dbReference>
<name>A0A413F781_9FIRM</name>
<dbReference type="RefSeq" id="WP_007710744.1">
    <property type="nucleotide sequence ID" value="NZ_BAABXR010000001.1"/>
</dbReference>
<evidence type="ECO:0000256" key="4">
    <source>
        <dbReference type="ARBA" id="ARBA00022679"/>
    </source>
</evidence>
<evidence type="ECO:0000259" key="10">
    <source>
        <dbReference type="PROSITE" id="PS50126"/>
    </source>
</evidence>
<dbReference type="Pfam" id="PF03726">
    <property type="entry name" value="PNPase"/>
    <property type="match status" value="1"/>
</dbReference>
<evidence type="ECO:0000256" key="2">
    <source>
        <dbReference type="ARBA" id="ARBA00007404"/>
    </source>
</evidence>
<dbReference type="Proteomes" id="UP000283880">
    <property type="component" value="Unassembled WGS sequence"/>
</dbReference>
<evidence type="ECO:0000313" key="13">
    <source>
        <dbReference type="Proteomes" id="UP000283880"/>
    </source>
</evidence>
<dbReference type="EMBL" id="QSBM01000032">
    <property type="protein sequence ID" value="RGX21322.1"/>
    <property type="molecule type" value="Genomic_DNA"/>
</dbReference>
<dbReference type="InterPro" id="IPR012340">
    <property type="entry name" value="NA-bd_OB-fold"/>
</dbReference>
<dbReference type="CDD" id="cd02393">
    <property type="entry name" value="KH-I_PNPase"/>
    <property type="match status" value="1"/>
</dbReference>
<dbReference type="EC" id="2.7.7.8" evidence="9"/>
<dbReference type="SMART" id="SM00316">
    <property type="entry name" value="S1"/>
    <property type="match status" value="1"/>
</dbReference>
<dbReference type="FunFam" id="3.30.1370.10:FF:000001">
    <property type="entry name" value="Polyribonucleotide nucleotidyltransferase"/>
    <property type="match status" value="1"/>
</dbReference>
<keyword evidence="3 9" id="KW-0963">Cytoplasm</keyword>
<dbReference type="CDD" id="cd11363">
    <property type="entry name" value="RNase_PH_PNPase_1"/>
    <property type="match status" value="1"/>
</dbReference>
<evidence type="ECO:0000256" key="6">
    <source>
        <dbReference type="ARBA" id="ARBA00022723"/>
    </source>
</evidence>
<dbReference type="HAMAP" id="MF_01595">
    <property type="entry name" value="PNPase"/>
    <property type="match status" value="1"/>
</dbReference>
<comment type="caution">
    <text evidence="12">The sequence shown here is derived from an EMBL/GenBank/DDBJ whole genome shotgun (WGS) entry which is preliminary data.</text>
</comment>
<dbReference type="AlphaFoldDB" id="A0A413F781"/>
<dbReference type="InterPro" id="IPR020568">
    <property type="entry name" value="Ribosomal_Su5_D2-typ_SF"/>
</dbReference>
<evidence type="ECO:0000256" key="8">
    <source>
        <dbReference type="ARBA" id="ARBA00022884"/>
    </source>
</evidence>
<dbReference type="GO" id="GO:0006402">
    <property type="term" value="P:mRNA catabolic process"/>
    <property type="evidence" value="ECO:0007669"/>
    <property type="project" value="UniProtKB-UniRule"/>
</dbReference>
<evidence type="ECO:0000313" key="12">
    <source>
        <dbReference type="EMBL" id="RGX21322.1"/>
    </source>
</evidence>
<comment type="function">
    <text evidence="9">Involved in mRNA degradation. Catalyzes the phosphorolysis of single-stranded polyribonucleotides processively in the 3'- to 5'-direction.</text>
</comment>
<dbReference type="Pfam" id="PF01138">
    <property type="entry name" value="RNase_PH"/>
    <property type="match status" value="2"/>
</dbReference>
<dbReference type="PIRSF" id="PIRSF005499">
    <property type="entry name" value="PNPase"/>
    <property type="match status" value="1"/>
</dbReference>
<feature type="domain" description="S1 motif" evidence="10">
    <location>
        <begin position="623"/>
        <end position="691"/>
    </location>
</feature>
<dbReference type="InterPro" id="IPR004088">
    <property type="entry name" value="KH_dom_type_1"/>
</dbReference>
<dbReference type="InterPro" id="IPR036612">
    <property type="entry name" value="KH_dom_type_1_sf"/>
</dbReference>
<feature type="binding site" evidence="9">
    <location>
        <position position="492"/>
    </location>
    <ligand>
        <name>Mg(2+)</name>
        <dbReference type="ChEBI" id="CHEBI:18420"/>
    </ligand>
</feature>
<dbReference type="Gene3D" id="2.40.50.140">
    <property type="entry name" value="Nucleic acid-binding proteins"/>
    <property type="match status" value="1"/>
</dbReference>
<proteinExistence type="inferred from homology"/>
<dbReference type="PROSITE" id="PS50952">
    <property type="entry name" value="KIX"/>
    <property type="match status" value="1"/>
</dbReference>
<protein>
    <recommendedName>
        <fullName evidence="9">Polyribonucleotide nucleotidyltransferase</fullName>
        <ecNumber evidence="9">2.7.7.8</ecNumber>
    </recommendedName>
    <alternativeName>
        <fullName evidence="9">Polynucleotide phosphorylase</fullName>
        <shortName evidence="9">PNPase</shortName>
    </alternativeName>
</protein>
<dbReference type="InterPro" id="IPR015847">
    <property type="entry name" value="ExoRNase_PH_dom2"/>
</dbReference>
<dbReference type="OrthoDB" id="9804305at2"/>
<sequence length="702" mass="77013">MFKSYSMDLAGRKLTVEVGRVAAQANGAVFMHYGDTVVLSTATASTKPREGIDFFPLSVEFEEKLYAVGKIPGGFNKREGKASENAVLTARVIDRPMRPLFPKDYRNDVTLDNIVMSVDPNCSPELTAMLGSAIATSISDIPFAGPCATTQVGMIDGEFIINPTADQKHVSDLALTVASTREKVIMIEAGANEVPEDKMIEAIFKADQVNKEIIAFIDTIVAECGKEKHTYESCAIPEELFAAIKELVPPAEMEEAVFTDDKQTREGNIRAISERLEEAFAENEEWLGLIDEAVYQYQKKTVRKMILKDHKRPDGRAVTEIRRLAAEVDLLPRVHGSGMFTRGQTQILNACTLAPLSEAQRLDGLDENETSKRYMHHYNFPSFSVGETKPSRGPGRREIGHGALAERALVPVLPSEEEFPYAIRTVSETMESNGSTSQASICASTLSLMAAGVPIKDMVAGISCGLVTGETDDDYLVLTDIQGLEDFFGDMDFKVAGTKKGITAIQMDIKIHGLTRPIIEEAISRTREARIHILDDVMRPVISEPRKHLSPYAPKIIQINIDPQKIGDVVGKQGKVINKIIEETGVKIDINDDGSVNVCGTDEAMINRAVQIIKSIVTEIEPGMIFTGKVVRLMNFGAFVELAPGKDGMIHISKLSEKRVNTVEDVVNIGDEVTVKVIEVDKMGRINLSMKPSDLAPKKESK</sequence>
<evidence type="ECO:0000259" key="11">
    <source>
        <dbReference type="PROSITE" id="PS50952"/>
    </source>
</evidence>
<evidence type="ECO:0000256" key="5">
    <source>
        <dbReference type="ARBA" id="ARBA00022695"/>
    </source>
</evidence>
<dbReference type="GO" id="GO:0006355">
    <property type="term" value="P:regulation of DNA-templated transcription"/>
    <property type="evidence" value="ECO:0007669"/>
    <property type="project" value="InterPro"/>
</dbReference>
<dbReference type="SUPFAM" id="SSF54791">
    <property type="entry name" value="Eukaryotic type KH-domain (KH-domain type I)"/>
    <property type="match status" value="1"/>
</dbReference>
<dbReference type="InterPro" id="IPR003029">
    <property type="entry name" value="S1_domain"/>
</dbReference>
<dbReference type="InterPro" id="IPR027408">
    <property type="entry name" value="PNPase/RNase_PH_dom_sf"/>
</dbReference>
<dbReference type="InterPro" id="IPR004087">
    <property type="entry name" value="KH_dom"/>
</dbReference>
<comment type="cofactor">
    <cofactor evidence="9">
        <name>Mg(2+)</name>
        <dbReference type="ChEBI" id="CHEBI:18420"/>
    </cofactor>
</comment>
<feature type="domain" description="KIX" evidence="11">
    <location>
        <begin position="223"/>
        <end position="302"/>
    </location>
</feature>
<feature type="binding site" evidence="9">
    <location>
        <position position="486"/>
    </location>
    <ligand>
        <name>Mg(2+)</name>
        <dbReference type="ChEBI" id="CHEBI:18420"/>
    </ligand>
</feature>
<dbReference type="GO" id="GO:0004654">
    <property type="term" value="F:polyribonucleotide nucleotidyltransferase activity"/>
    <property type="evidence" value="ECO:0007669"/>
    <property type="project" value="UniProtKB-UniRule"/>
</dbReference>
<dbReference type="CDD" id="cd04472">
    <property type="entry name" value="S1_PNPase"/>
    <property type="match status" value="1"/>
</dbReference>
<dbReference type="SUPFAM" id="SSF50249">
    <property type="entry name" value="Nucleic acid-binding proteins"/>
    <property type="match status" value="1"/>
</dbReference>
<evidence type="ECO:0000256" key="9">
    <source>
        <dbReference type="HAMAP-Rule" id="MF_01595"/>
    </source>
</evidence>
<keyword evidence="5 9" id="KW-0548">Nucleotidyltransferase</keyword>
<dbReference type="InterPro" id="IPR036345">
    <property type="entry name" value="ExoRNase_PH_dom2_sf"/>
</dbReference>
<dbReference type="FunFam" id="3.30.230.70:FF:000001">
    <property type="entry name" value="Polyribonucleotide nucleotidyltransferase"/>
    <property type="match status" value="1"/>
</dbReference>
<dbReference type="PROSITE" id="PS50126">
    <property type="entry name" value="S1"/>
    <property type="match status" value="1"/>
</dbReference>
<evidence type="ECO:0000256" key="7">
    <source>
        <dbReference type="ARBA" id="ARBA00022842"/>
    </source>
</evidence>
<dbReference type="NCBIfam" id="NF008805">
    <property type="entry name" value="PRK11824.1"/>
    <property type="match status" value="1"/>
</dbReference>
<dbReference type="InterPro" id="IPR003101">
    <property type="entry name" value="KIX_dom"/>
</dbReference>
<gene>
    <name evidence="9" type="primary">pnp</name>
    <name evidence="12" type="ORF">DWV29_26725</name>
</gene>
<dbReference type="GO" id="GO:0003712">
    <property type="term" value="F:transcription coregulator activity"/>
    <property type="evidence" value="ECO:0007669"/>
    <property type="project" value="InterPro"/>
</dbReference>
<dbReference type="GO" id="GO:0006396">
    <property type="term" value="P:RNA processing"/>
    <property type="evidence" value="ECO:0007669"/>
    <property type="project" value="InterPro"/>
</dbReference>
<keyword evidence="4 9" id="KW-0808">Transferase</keyword>
<dbReference type="PANTHER" id="PTHR11252">
    <property type="entry name" value="POLYRIBONUCLEOTIDE NUCLEOTIDYLTRANSFERASE"/>
    <property type="match status" value="1"/>
</dbReference>
<dbReference type="InterPro" id="IPR012162">
    <property type="entry name" value="PNPase"/>
</dbReference>
<dbReference type="PROSITE" id="PS50084">
    <property type="entry name" value="KH_TYPE_1"/>
    <property type="match status" value="1"/>
</dbReference>
<keyword evidence="7 9" id="KW-0460">Magnesium</keyword>
<accession>A0A413F781</accession>
<organism evidence="12 13">
    <name type="scientific">Enterocloster asparagiformis</name>
    <dbReference type="NCBI Taxonomy" id="333367"/>
    <lineage>
        <taxon>Bacteria</taxon>
        <taxon>Bacillati</taxon>
        <taxon>Bacillota</taxon>
        <taxon>Clostridia</taxon>
        <taxon>Lachnospirales</taxon>
        <taxon>Lachnospiraceae</taxon>
        <taxon>Enterocloster</taxon>
    </lineage>
</organism>
<keyword evidence="8 9" id="KW-0694">RNA-binding</keyword>
<dbReference type="GO" id="GO:0000175">
    <property type="term" value="F:3'-5'-RNA exonuclease activity"/>
    <property type="evidence" value="ECO:0007669"/>
    <property type="project" value="TreeGrafter"/>
</dbReference>
<reference evidence="12 13" key="1">
    <citation type="submission" date="2018-08" db="EMBL/GenBank/DDBJ databases">
        <title>A genome reference for cultivated species of the human gut microbiota.</title>
        <authorList>
            <person name="Zou Y."/>
            <person name="Xue W."/>
            <person name="Luo G."/>
        </authorList>
    </citation>
    <scope>NUCLEOTIDE SEQUENCE [LARGE SCALE GENOMIC DNA]</scope>
    <source>
        <strain evidence="12 13">AF04-15</strain>
    </source>
</reference>